<dbReference type="InterPro" id="IPR003156">
    <property type="entry name" value="DHHA1_dom"/>
</dbReference>
<dbReference type="EMBL" id="CP029803">
    <property type="protein sequence ID" value="AWT59979.1"/>
    <property type="molecule type" value="Genomic_DNA"/>
</dbReference>
<dbReference type="Pfam" id="PF01368">
    <property type="entry name" value="DHH"/>
    <property type="match status" value="1"/>
</dbReference>
<evidence type="ECO:0000313" key="4">
    <source>
        <dbReference type="Proteomes" id="UP000247465"/>
    </source>
</evidence>
<accession>A0A2Z4ACU0</accession>
<reference evidence="3 4" key="1">
    <citation type="submission" date="2018-06" db="EMBL/GenBank/DDBJ databases">
        <title>Draft Genome Sequence of a Novel Marine Bacterium Related to the Verrucomicrobia.</title>
        <authorList>
            <person name="Vosseberg J."/>
            <person name="Martijn J."/>
            <person name="Ettema T.J.G."/>
        </authorList>
    </citation>
    <scope>NUCLEOTIDE SEQUENCE [LARGE SCALE GENOMIC DNA]</scope>
    <source>
        <strain evidence="3">TARA_B100001123</strain>
    </source>
</reference>
<dbReference type="InterPro" id="IPR051319">
    <property type="entry name" value="Oligoribo/pAp-PDE_c-di-AMP_PDE"/>
</dbReference>
<dbReference type="InterPro" id="IPR038763">
    <property type="entry name" value="DHH_sf"/>
</dbReference>
<dbReference type="Gene3D" id="3.10.310.30">
    <property type="match status" value="1"/>
</dbReference>
<dbReference type="KEGG" id="mtar:DF168_01178"/>
<dbReference type="AlphaFoldDB" id="A0A2Z4ACU0"/>
<dbReference type="SUPFAM" id="SSF64182">
    <property type="entry name" value="DHH phosphoesterases"/>
    <property type="match status" value="1"/>
</dbReference>
<dbReference type="EC" id="3.1.-.-" evidence="3"/>
<organism evidence="3 4">
    <name type="scientific">Candidatus Moanibacter tarae</name>
    <dbReference type="NCBI Taxonomy" id="2200854"/>
    <lineage>
        <taxon>Bacteria</taxon>
        <taxon>Pseudomonadati</taxon>
        <taxon>Verrucomicrobiota</taxon>
        <taxon>Opitutia</taxon>
        <taxon>Puniceicoccales</taxon>
        <taxon>Puniceicoccales incertae sedis</taxon>
        <taxon>Candidatus Moanibacter</taxon>
    </lineage>
</organism>
<dbReference type="GO" id="GO:0016787">
    <property type="term" value="F:hydrolase activity"/>
    <property type="evidence" value="ECO:0007669"/>
    <property type="project" value="UniProtKB-KW"/>
</dbReference>
<feature type="domain" description="DHHA1" evidence="2">
    <location>
        <begin position="232"/>
        <end position="307"/>
    </location>
</feature>
<feature type="domain" description="DDH" evidence="1">
    <location>
        <begin position="25"/>
        <end position="163"/>
    </location>
</feature>
<protein>
    <submittedName>
        <fullName evidence="3">Bifunctional oligoribonuclease and PAP phosphatase NrnA</fullName>
        <ecNumber evidence="3">3.1.-.-</ecNumber>
    </submittedName>
</protein>
<evidence type="ECO:0000313" key="3">
    <source>
        <dbReference type="EMBL" id="AWT59979.1"/>
    </source>
</evidence>
<proteinExistence type="predicted"/>
<dbReference type="Pfam" id="PF02272">
    <property type="entry name" value="DHHA1"/>
    <property type="match status" value="1"/>
</dbReference>
<gene>
    <name evidence="3" type="primary">nrnA</name>
    <name evidence="3" type="ORF">DF168_01178</name>
</gene>
<dbReference type="PANTHER" id="PTHR47618:SF1">
    <property type="entry name" value="BIFUNCTIONAL OLIGORIBONUCLEASE AND PAP PHOSPHATASE NRNA"/>
    <property type="match status" value="1"/>
</dbReference>
<dbReference type="Proteomes" id="UP000247465">
    <property type="component" value="Chromosome"/>
</dbReference>
<evidence type="ECO:0000259" key="2">
    <source>
        <dbReference type="Pfam" id="PF02272"/>
    </source>
</evidence>
<dbReference type="PANTHER" id="PTHR47618">
    <property type="entry name" value="BIFUNCTIONAL OLIGORIBONUCLEASE AND PAP PHOSPHATASE NRNA"/>
    <property type="match status" value="1"/>
</dbReference>
<dbReference type="InterPro" id="IPR001667">
    <property type="entry name" value="DDH_dom"/>
</dbReference>
<dbReference type="Gene3D" id="3.90.1640.10">
    <property type="entry name" value="inorganic pyrophosphatase (n-terminal core)"/>
    <property type="match status" value="1"/>
</dbReference>
<sequence length="330" mass="36052">MSDFFPEFSRVFPSFLKKLEGKQLAVLGHLRPDGDSIGSQIALCRVLRDRGVDAIAISPDPIPRVLSSFVGDTPFYADGKFEIDGRGAVCVDCADIVRIGKPLRQEFSKVLVNIDHHISNRNYAELNLVAPHASATSEILAGIFFDLQIEFDAVTAQALFVGIATDTGQFRFPSTTKQVFAITSRLLEYGADAASASLRLYEQESVGRLKLLERFLSSLTFECDGKICVGFLREGVYEELGAQKEDSEGLVDYARALDGVEIGVLLEEREGLIKGSFRSKDAKHRVDKLAEQFNGGGHACAAGFNCSGSIETFYPRMVDTLGAHFCSSDS</sequence>
<evidence type="ECO:0000259" key="1">
    <source>
        <dbReference type="Pfam" id="PF01368"/>
    </source>
</evidence>
<dbReference type="GO" id="GO:0003676">
    <property type="term" value="F:nucleic acid binding"/>
    <property type="evidence" value="ECO:0007669"/>
    <property type="project" value="InterPro"/>
</dbReference>
<name>A0A2Z4ACU0_9BACT</name>
<keyword evidence="3" id="KW-0378">Hydrolase</keyword>